<evidence type="ECO:0008006" key="4">
    <source>
        <dbReference type="Google" id="ProtNLM"/>
    </source>
</evidence>
<organism evidence="2 3">
    <name type="scientific">Roseibium suaedae</name>
    <dbReference type="NCBI Taxonomy" id="735517"/>
    <lineage>
        <taxon>Bacteria</taxon>
        <taxon>Pseudomonadati</taxon>
        <taxon>Pseudomonadota</taxon>
        <taxon>Alphaproteobacteria</taxon>
        <taxon>Hyphomicrobiales</taxon>
        <taxon>Stappiaceae</taxon>
        <taxon>Roseibium</taxon>
    </lineage>
</organism>
<accession>A0A1M7LAY4</accession>
<protein>
    <recommendedName>
        <fullName evidence="4">DUF945 family protein</fullName>
    </recommendedName>
</protein>
<sequence>MHFFSSSAVKSRRLPAFTLSALMATSILAGSSFAPAWAYEPTGNDVADAFLDLLEVQEGSVKSYTSVEEDGETVRIKGIELANEQDENALITIGTTDLTGGEVAEGGALSLEEMALEGVKMDSKDGSFAIASLTVSDVELPSAEEIESGSENAGPSYGSLEAAGIKVDAGPEGAFTVERLQTSLDNYVDDIPTSGTFSITNVEIKAEDLDEEGRKNLTDLGYEKLNISVNGKGSWDPATQVASFEDVAVEMQNAAALNVSVKLGGVTKELMQELTSGAGDQDKIGPMMQSTSLSALNIRLDNSSLVERILDKQAKDSGTDRAGLVEQLKMGLPLMLSILQNADFEKSVSTAVGDFLGDPKSLTVTAQPSAPVPVMQIMGTAMMAPQALPQILGVTIAANTAK</sequence>
<evidence type="ECO:0000256" key="1">
    <source>
        <dbReference type="SAM" id="SignalP"/>
    </source>
</evidence>
<evidence type="ECO:0000313" key="3">
    <source>
        <dbReference type="Proteomes" id="UP000186002"/>
    </source>
</evidence>
<proteinExistence type="predicted"/>
<feature type="chain" id="PRO_5012726211" description="DUF945 family protein" evidence="1">
    <location>
        <begin position="39"/>
        <end position="402"/>
    </location>
</feature>
<keyword evidence="1" id="KW-0732">Signal</keyword>
<dbReference type="Proteomes" id="UP000186002">
    <property type="component" value="Unassembled WGS sequence"/>
</dbReference>
<dbReference type="STRING" id="735517.SAMN05444272_3137"/>
<keyword evidence="3" id="KW-1185">Reference proteome</keyword>
<reference evidence="2 3" key="1">
    <citation type="submission" date="2016-11" db="EMBL/GenBank/DDBJ databases">
        <authorList>
            <person name="Jaros S."/>
            <person name="Januszkiewicz K."/>
            <person name="Wedrychowicz H."/>
        </authorList>
    </citation>
    <scope>NUCLEOTIDE SEQUENCE [LARGE SCALE GENOMIC DNA]</scope>
    <source>
        <strain evidence="2 3">DSM 22153</strain>
    </source>
</reference>
<feature type="signal peptide" evidence="1">
    <location>
        <begin position="1"/>
        <end position="38"/>
    </location>
</feature>
<dbReference type="RefSeq" id="WP_084082058.1">
    <property type="nucleotide sequence ID" value="NZ_FRBW01000003.1"/>
</dbReference>
<gene>
    <name evidence="2" type="ORF">SAMN05444272_3137</name>
</gene>
<name>A0A1M7LAY4_9HYPH</name>
<dbReference type="AlphaFoldDB" id="A0A1M7LAY4"/>
<dbReference type="EMBL" id="FRBW01000003">
    <property type="protein sequence ID" value="SHM74967.1"/>
    <property type="molecule type" value="Genomic_DNA"/>
</dbReference>
<evidence type="ECO:0000313" key="2">
    <source>
        <dbReference type="EMBL" id="SHM74967.1"/>
    </source>
</evidence>
<dbReference type="OrthoDB" id="7824623at2"/>